<evidence type="ECO:0000256" key="1">
    <source>
        <dbReference type="ARBA" id="ARBA00023015"/>
    </source>
</evidence>
<dbReference type="PANTHER" id="PTHR30055:SF234">
    <property type="entry name" value="HTH-TYPE TRANSCRIPTIONAL REGULATOR BETI"/>
    <property type="match status" value="1"/>
</dbReference>
<dbReference type="InterPro" id="IPR001647">
    <property type="entry name" value="HTH_TetR"/>
</dbReference>
<evidence type="ECO:0000259" key="6">
    <source>
        <dbReference type="PROSITE" id="PS50977"/>
    </source>
</evidence>
<dbReference type="InterPro" id="IPR009057">
    <property type="entry name" value="Homeodomain-like_sf"/>
</dbReference>
<evidence type="ECO:0000256" key="5">
    <source>
        <dbReference type="SAM" id="MobiDB-lite"/>
    </source>
</evidence>
<dbReference type="GO" id="GO:0003700">
    <property type="term" value="F:DNA-binding transcription factor activity"/>
    <property type="evidence" value="ECO:0007669"/>
    <property type="project" value="TreeGrafter"/>
</dbReference>
<gene>
    <name evidence="7" type="ORF">QIE55_33275</name>
</gene>
<dbReference type="SUPFAM" id="SSF48498">
    <property type="entry name" value="Tetracyclin repressor-like, C-terminal domain"/>
    <property type="match status" value="1"/>
</dbReference>
<feature type="domain" description="HTH tetR-type" evidence="6">
    <location>
        <begin position="39"/>
        <end position="99"/>
    </location>
</feature>
<evidence type="ECO:0000313" key="7">
    <source>
        <dbReference type="EMBL" id="WMN02201.1"/>
    </source>
</evidence>
<feature type="DNA-binding region" description="H-T-H motif" evidence="4">
    <location>
        <begin position="62"/>
        <end position="81"/>
    </location>
</feature>
<dbReference type="SUPFAM" id="SSF46689">
    <property type="entry name" value="Homeodomain-like"/>
    <property type="match status" value="1"/>
</dbReference>
<dbReference type="GO" id="GO:0000976">
    <property type="term" value="F:transcription cis-regulatory region binding"/>
    <property type="evidence" value="ECO:0007669"/>
    <property type="project" value="TreeGrafter"/>
</dbReference>
<dbReference type="Gene3D" id="1.10.357.10">
    <property type="entry name" value="Tetracycline Repressor, domain 2"/>
    <property type="match status" value="1"/>
</dbReference>
<keyword evidence="7" id="KW-0614">Plasmid</keyword>
<evidence type="ECO:0000256" key="2">
    <source>
        <dbReference type="ARBA" id="ARBA00023125"/>
    </source>
</evidence>
<feature type="region of interest" description="Disordered" evidence="5">
    <location>
        <begin position="1"/>
        <end position="34"/>
    </location>
</feature>
<evidence type="ECO:0000313" key="8">
    <source>
        <dbReference type="Proteomes" id="UP001230933"/>
    </source>
</evidence>
<geneLocation type="plasmid" evidence="7 8">
    <name>pMGMM8_4</name>
</geneLocation>
<protein>
    <submittedName>
        <fullName evidence="7">TetR/AcrR family transcriptional regulator</fullName>
    </submittedName>
</protein>
<dbReference type="EMBL" id="CP133194">
    <property type="protein sequence ID" value="WMN02201.1"/>
    <property type="molecule type" value="Genomic_DNA"/>
</dbReference>
<accession>A0AAX3ZZV1</accession>
<name>A0AAX3ZZV1_RHOER</name>
<dbReference type="PROSITE" id="PS50977">
    <property type="entry name" value="HTH_TETR_2"/>
    <property type="match status" value="1"/>
</dbReference>
<evidence type="ECO:0000256" key="3">
    <source>
        <dbReference type="ARBA" id="ARBA00023163"/>
    </source>
</evidence>
<evidence type="ECO:0000256" key="4">
    <source>
        <dbReference type="PROSITE-ProRule" id="PRU00335"/>
    </source>
</evidence>
<dbReference type="InterPro" id="IPR036271">
    <property type="entry name" value="Tet_transcr_reg_TetR-rel_C_sf"/>
</dbReference>
<reference evidence="7" key="1">
    <citation type="submission" date="2023-08" db="EMBL/GenBank/DDBJ databases">
        <title>Isolation and Characterization of Rhodococcus erythropolis MGMM8.</title>
        <authorList>
            <person name="Diabankana R.G.C."/>
            <person name="Afordoanyi D.M."/>
            <person name="Validov S.Z."/>
        </authorList>
    </citation>
    <scope>NUCLEOTIDE SEQUENCE</scope>
    <source>
        <strain evidence="7">MGMM8</strain>
        <plasmid evidence="7">pMGMM8_4</plasmid>
    </source>
</reference>
<dbReference type="InterPro" id="IPR050109">
    <property type="entry name" value="HTH-type_TetR-like_transc_reg"/>
</dbReference>
<dbReference type="PANTHER" id="PTHR30055">
    <property type="entry name" value="HTH-TYPE TRANSCRIPTIONAL REGULATOR RUTR"/>
    <property type="match status" value="1"/>
</dbReference>
<dbReference type="Pfam" id="PF00440">
    <property type="entry name" value="TetR_N"/>
    <property type="match status" value="1"/>
</dbReference>
<sequence>MNSPIDPARTPESAATTTTRPRIGRVSGSKNSAMQERAVRTREAILTDAAQHFDVDGYGNTSINTILAASHFAKGAFYYHFPSKEAIAQQLIGDWNLAVDEAINDTTVDAAGETAFDRLTAIFSFLARKIADDVTLRAGMKLTLEASIDNGAAFARWVDAVSDIVEPAITAGEYVDGPIAHRLAWNLCSGTVGAVQAAATLREDVDVATRVQDVVSAHLKSLTAP</sequence>
<keyword evidence="1" id="KW-0805">Transcription regulation</keyword>
<dbReference type="RefSeq" id="WP_308372708.1">
    <property type="nucleotide sequence ID" value="NZ_CP133194.1"/>
</dbReference>
<dbReference type="Proteomes" id="UP001230933">
    <property type="component" value="Plasmid pMGMM8_4"/>
</dbReference>
<keyword evidence="3" id="KW-0804">Transcription</keyword>
<dbReference type="AlphaFoldDB" id="A0AAX3ZZV1"/>
<proteinExistence type="predicted"/>
<keyword evidence="2 4" id="KW-0238">DNA-binding</keyword>
<organism evidence="7 8">
    <name type="scientific">Rhodococcus erythropolis</name>
    <name type="common">Arthrobacter picolinophilus</name>
    <dbReference type="NCBI Taxonomy" id="1833"/>
    <lineage>
        <taxon>Bacteria</taxon>
        <taxon>Bacillati</taxon>
        <taxon>Actinomycetota</taxon>
        <taxon>Actinomycetes</taxon>
        <taxon>Mycobacteriales</taxon>
        <taxon>Nocardiaceae</taxon>
        <taxon>Rhodococcus</taxon>
        <taxon>Rhodococcus erythropolis group</taxon>
    </lineage>
</organism>